<dbReference type="OrthoDB" id="652082at2759"/>
<dbReference type="Pfam" id="PF14009">
    <property type="entry name" value="PADRE"/>
    <property type="match status" value="1"/>
</dbReference>
<dbReference type="PANTHER" id="PTHR33052">
    <property type="entry name" value="DUF4228 DOMAIN PROTEIN-RELATED"/>
    <property type="match status" value="1"/>
</dbReference>
<dbReference type="GeneID" id="111470759"/>
<dbReference type="Proteomes" id="UP000504608">
    <property type="component" value="Unplaced"/>
</dbReference>
<organism evidence="2 3">
    <name type="scientific">Cucurbita maxima</name>
    <name type="common">Pumpkin</name>
    <name type="synonym">Winter squash</name>
    <dbReference type="NCBI Taxonomy" id="3661"/>
    <lineage>
        <taxon>Eukaryota</taxon>
        <taxon>Viridiplantae</taxon>
        <taxon>Streptophyta</taxon>
        <taxon>Embryophyta</taxon>
        <taxon>Tracheophyta</taxon>
        <taxon>Spermatophyta</taxon>
        <taxon>Magnoliopsida</taxon>
        <taxon>eudicotyledons</taxon>
        <taxon>Gunneridae</taxon>
        <taxon>Pentapetalae</taxon>
        <taxon>rosids</taxon>
        <taxon>fabids</taxon>
        <taxon>Cucurbitales</taxon>
        <taxon>Cucurbitaceae</taxon>
        <taxon>Cucurbiteae</taxon>
        <taxon>Cucurbita</taxon>
    </lineage>
</organism>
<name>A0A6J1I3Y3_CUCMA</name>
<feature type="region of interest" description="Disordered" evidence="1">
    <location>
        <begin position="171"/>
        <end position="191"/>
    </location>
</feature>
<evidence type="ECO:0000256" key="1">
    <source>
        <dbReference type="SAM" id="MobiDB-lite"/>
    </source>
</evidence>
<evidence type="ECO:0000313" key="3">
    <source>
        <dbReference type="RefSeq" id="XP_022972127.1"/>
    </source>
</evidence>
<dbReference type="AlphaFoldDB" id="A0A6J1I3Y3"/>
<reference evidence="3" key="1">
    <citation type="submission" date="2025-08" db="UniProtKB">
        <authorList>
            <consortium name="RefSeq"/>
        </authorList>
    </citation>
    <scope>IDENTIFICATION</scope>
    <source>
        <tissue evidence="3">Young leaves</tissue>
    </source>
</reference>
<sequence length="224" mass="25770">MPSCPRFHLPHHNNINLILPDGHVRIYHRPIHVSDVLLEFPFHLICRADSFYIGHKIPPLAPHHHLQLGHNYFLLPNHFFHSVLSFLTVASFFSSSTNNRIHTPFEIQRTPSGCLRIHLSDDFISGLLQQGNPKLQEPLGRICTTPQLAKDYTRLVYRRQWKPKLETIREGEKKGGSPFRFNKGNPFPSLLKPPRNPSAALAWTISANPFQLAYKTKIRIKSRA</sequence>
<protein>
    <submittedName>
        <fullName evidence="3">Uncharacterized protein LOC111470759</fullName>
    </submittedName>
</protein>
<dbReference type="KEGG" id="cmax:111470759"/>
<dbReference type="InterPro" id="IPR025322">
    <property type="entry name" value="PADRE_dom"/>
</dbReference>
<evidence type="ECO:0000313" key="2">
    <source>
        <dbReference type="Proteomes" id="UP000504608"/>
    </source>
</evidence>
<dbReference type="RefSeq" id="XP_022972127.1">
    <property type="nucleotide sequence ID" value="XM_023116359.1"/>
</dbReference>
<keyword evidence="2" id="KW-1185">Reference proteome</keyword>
<proteinExistence type="predicted"/>
<gene>
    <name evidence="3" type="primary">LOC111470759</name>
</gene>
<accession>A0A6J1I3Y3</accession>